<dbReference type="Proteomes" id="UP000007800">
    <property type="component" value="Unassembled WGS sequence"/>
</dbReference>
<dbReference type="InterPro" id="IPR031643">
    <property type="entry name" value="DUF4708"/>
</dbReference>
<dbReference type="OrthoDB" id="10373970at2759"/>
<dbReference type="Pfam" id="PF15813">
    <property type="entry name" value="DUF4708"/>
    <property type="match status" value="1"/>
</dbReference>
<keyword evidence="4" id="KW-1185">Reference proteome</keyword>
<dbReference type="InParanoid" id="C5LHY8"/>
<gene>
    <name evidence="3" type="ORF">Pmar_PMAR023040</name>
</gene>
<evidence type="ECO:0000256" key="1">
    <source>
        <dbReference type="SAM" id="MobiDB-lite"/>
    </source>
</evidence>
<evidence type="ECO:0000259" key="2">
    <source>
        <dbReference type="Pfam" id="PF15813"/>
    </source>
</evidence>
<evidence type="ECO:0000313" key="3">
    <source>
        <dbReference type="EMBL" id="EER03742.1"/>
    </source>
</evidence>
<name>C5LHY8_PERM5</name>
<accession>C5LHY8</accession>
<feature type="region of interest" description="Disordered" evidence="1">
    <location>
        <begin position="183"/>
        <end position="210"/>
    </location>
</feature>
<dbReference type="RefSeq" id="XP_002771926.1">
    <property type="nucleotide sequence ID" value="XM_002771880.1"/>
</dbReference>
<dbReference type="GeneID" id="9048235"/>
<organism evidence="4">
    <name type="scientific">Perkinsus marinus (strain ATCC 50983 / TXsc)</name>
    <dbReference type="NCBI Taxonomy" id="423536"/>
    <lineage>
        <taxon>Eukaryota</taxon>
        <taxon>Sar</taxon>
        <taxon>Alveolata</taxon>
        <taxon>Perkinsozoa</taxon>
        <taxon>Perkinsea</taxon>
        <taxon>Perkinsida</taxon>
        <taxon>Perkinsidae</taxon>
        <taxon>Perkinsus</taxon>
    </lineage>
</organism>
<reference evidence="3 4" key="1">
    <citation type="submission" date="2008-07" db="EMBL/GenBank/DDBJ databases">
        <authorList>
            <person name="El-Sayed N."/>
            <person name="Caler E."/>
            <person name="Inman J."/>
            <person name="Amedeo P."/>
            <person name="Hass B."/>
            <person name="Wortman J."/>
        </authorList>
    </citation>
    <scope>NUCLEOTIDE SEQUENCE [LARGE SCALE GENOMIC DNA]</scope>
    <source>
        <strain evidence="4">ATCC 50983 / TXsc</strain>
    </source>
</reference>
<evidence type="ECO:0000313" key="4">
    <source>
        <dbReference type="Proteomes" id="UP000007800"/>
    </source>
</evidence>
<dbReference type="EMBL" id="GG682149">
    <property type="protein sequence ID" value="EER03742.1"/>
    <property type="molecule type" value="Genomic_DNA"/>
</dbReference>
<proteinExistence type="predicted"/>
<protein>
    <recommendedName>
        <fullName evidence="2">DUF4708 domain-containing protein</fullName>
    </recommendedName>
</protein>
<sequence>MRISPATFRVVKPDVSSMNPVELLHPRCVLLPHMSEAVIVGLGPAPNPPPGLKSKEDLIRYWRYLHGYELPEDAVERTIQVQFPRGSLVLTYPLGCAWATPWTYLPTKTGQFAAKLNREVIEAIREILGDWSKESGLVVELHEDPGAQPESDVSKALPKRASEIPRDEGLLVQEAGVWKGLPVDEQLDSSSPVEDKGQPIRGRPQRKRRR</sequence>
<feature type="domain" description="DUF4708" evidence="2">
    <location>
        <begin position="20"/>
        <end position="105"/>
    </location>
</feature>
<dbReference type="AlphaFoldDB" id="C5LHY8"/>